<dbReference type="OrthoDB" id="6757988at2759"/>
<dbReference type="Proteomes" id="UP000886998">
    <property type="component" value="Unassembled WGS sequence"/>
</dbReference>
<dbReference type="AlphaFoldDB" id="A0A8X6X028"/>
<name>A0A8X6X028_9ARAC</name>
<dbReference type="EMBL" id="BMAV01003429">
    <property type="protein sequence ID" value="GFY43016.1"/>
    <property type="molecule type" value="Genomic_DNA"/>
</dbReference>
<evidence type="ECO:0000313" key="1">
    <source>
        <dbReference type="EMBL" id="GFY43016.1"/>
    </source>
</evidence>
<organism evidence="1 2">
    <name type="scientific">Trichonephila inaurata madagascariensis</name>
    <dbReference type="NCBI Taxonomy" id="2747483"/>
    <lineage>
        <taxon>Eukaryota</taxon>
        <taxon>Metazoa</taxon>
        <taxon>Ecdysozoa</taxon>
        <taxon>Arthropoda</taxon>
        <taxon>Chelicerata</taxon>
        <taxon>Arachnida</taxon>
        <taxon>Araneae</taxon>
        <taxon>Araneomorphae</taxon>
        <taxon>Entelegynae</taxon>
        <taxon>Araneoidea</taxon>
        <taxon>Nephilidae</taxon>
        <taxon>Trichonephila</taxon>
        <taxon>Trichonephila inaurata</taxon>
    </lineage>
</organism>
<evidence type="ECO:0000313" key="2">
    <source>
        <dbReference type="Proteomes" id="UP000886998"/>
    </source>
</evidence>
<gene>
    <name evidence="1" type="ORF">TNIN_107161</name>
</gene>
<keyword evidence="2" id="KW-1185">Reference proteome</keyword>
<proteinExistence type="predicted"/>
<protein>
    <submittedName>
        <fullName evidence="1">Uncharacterized protein</fullName>
    </submittedName>
</protein>
<sequence>MKLRESFSIGNQVDVLKSKWIFAFVIHIVDPVQVSTINFSRKRKCQQKVLKKSKLPSEQAYKTFIEAIKKHHPDAPYLEVVIDDEETSSTSETEHQKELHLPNLIELLRTKFSRILKYVWATDPLHPMLLDCSLST</sequence>
<reference evidence="1" key="1">
    <citation type="submission" date="2020-08" db="EMBL/GenBank/DDBJ databases">
        <title>Multicomponent nature underlies the extraordinary mechanical properties of spider dragline silk.</title>
        <authorList>
            <person name="Kono N."/>
            <person name="Nakamura H."/>
            <person name="Mori M."/>
            <person name="Yoshida Y."/>
            <person name="Ohtoshi R."/>
            <person name="Malay A.D."/>
            <person name="Moran D.A.P."/>
            <person name="Tomita M."/>
            <person name="Numata K."/>
            <person name="Arakawa K."/>
        </authorList>
    </citation>
    <scope>NUCLEOTIDE SEQUENCE</scope>
</reference>
<comment type="caution">
    <text evidence="1">The sequence shown here is derived from an EMBL/GenBank/DDBJ whole genome shotgun (WGS) entry which is preliminary data.</text>
</comment>
<accession>A0A8X6X028</accession>